<dbReference type="InterPro" id="IPR029063">
    <property type="entry name" value="SAM-dependent_MTases_sf"/>
</dbReference>
<accession>A0A290RXC9</accession>
<dbReference type="Gene3D" id="1.20.1260.30">
    <property type="match status" value="1"/>
</dbReference>
<evidence type="ECO:0000256" key="6">
    <source>
        <dbReference type="ARBA" id="ARBA00022747"/>
    </source>
</evidence>
<dbReference type="PRINTS" id="PR00507">
    <property type="entry name" value="N12N6MTFRASE"/>
</dbReference>
<dbReference type="GO" id="GO:0009307">
    <property type="term" value="P:DNA restriction-modification system"/>
    <property type="evidence" value="ECO:0007669"/>
    <property type="project" value="UniProtKB-KW"/>
</dbReference>
<dbReference type="SMART" id="SM00901">
    <property type="entry name" value="FRG"/>
    <property type="match status" value="1"/>
</dbReference>
<dbReference type="Pfam" id="PF02384">
    <property type="entry name" value="N6_Mtase"/>
    <property type="match status" value="1"/>
</dbReference>
<dbReference type="PANTHER" id="PTHR42933:SF1">
    <property type="entry name" value="SITE-SPECIFIC DNA-METHYLTRANSFERASE (ADENINE-SPECIFIC)"/>
    <property type="match status" value="1"/>
</dbReference>
<dbReference type="EC" id="2.1.1.72" evidence="2"/>
<keyword evidence="6" id="KW-0680">Restriction system</keyword>
<dbReference type="InterPro" id="IPR051537">
    <property type="entry name" value="DNA_Adenine_Mtase"/>
</dbReference>
<dbReference type="KEGG" id="part:PARC_a0300"/>
<keyword evidence="4" id="KW-0808">Transferase</keyword>
<proteinExistence type="inferred from homology"/>
<dbReference type="REBASE" id="217995">
    <property type="entry name" value="M.Par18437ORF300P"/>
</dbReference>
<evidence type="ECO:0000313" key="10">
    <source>
        <dbReference type="Proteomes" id="UP000016505"/>
    </source>
</evidence>
<evidence type="ECO:0000256" key="3">
    <source>
        <dbReference type="ARBA" id="ARBA00022603"/>
    </source>
</evidence>
<dbReference type="InterPro" id="IPR004546">
    <property type="entry name" value="Restrct_endonuc_T1M"/>
</dbReference>
<evidence type="ECO:0000313" key="9">
    <source>
        <dbReference type="EMBL" id="ATC85052.1"/>
    </source>
</evidence>
<evidence type="ECO:0000256" key="5">
    <source>
        <dbReference type="ARBA" id="ARBA00022691"/>
    </source>
</evidence>
<dbReference type="InterPro" id="IPR014966">
    <property type="entry name" value="FRG-dom"/>
</dbReference>
<keyword evidence="3" id="KW-0489">Methyltransferase</keyword>
<dbReference type="PANTHER" id="PTHR42933">
    <property type="entry name" value="SLR6095 PROTEIN"/>
    <property type="match status" value="1"/>
</dbReference>
<dbReference type="Pfam" id="PF12161">
    <property type="entry name" value="HsdM_N"/>
    <property type="match status" value="1"/>
</dbReference>
<dbReference type="OrthoDB" id="9784823at2"/>
<evidence type="ECO:0000259" key="8">
    <source>
        <dbReference type="SMART" id="SM00901"/>
    </source>
</evidence>
<dbReference type="RefSeq" id="WP_010555432.1">
    <property type="nucleotide sequence ID" value="NZ_CP011025.1"/>
</dbReference>
<dbReference type="AlphaFoldDB" id="A0A290RXC9"/>
<evidence type="ECO:0000256" key="7">
    <source>
        <dbReference type="ARBA" id="ARBA00047942"/>
    </source>
</evidence>
<dbReference type="Proteomes" id="UP000016505">
    <property type="component" value="Chromosome I"/>
</dbReference>
<evidence type="ECO:0000256" key="2">
    <source>
        <dbReference type="ARBA" id="ARBA00011900"/>
    </source>
</evidence>
<dbReference type="InterPro" id="IPR022749">
    <property type="entry name" value="D12N6_MeTrfase_N"/>
</dbReference>
<dbReference type="SUPFAM" id="SSF53335">
    <property type="entry name" value="S-adenosyl-L-methionine-dependent methyltransferases"/>
    <property type="match status" value="1"/>
</dbReference>
<dbReference type="EMBL" id="CP011025">
    <property type="protein sequence ID" value="ATC85052.1"/>
    <property type="molecule type" value="Genomic_DNA"/>
</dbReference>
<dbReference type="GO" id="GO:0003677">
    <property type="term" value="F:DNA binding"/>
    <property type="evidence" value="ECO:0007669"/>
    <property type="project" value="InterPro"/>
</dbReference>
<keyword evidence="5" id="KW-0949">S-adenosyl-L-methionine</keyword>
<comment type="catalytic activity">
    <reaction evidence="7">
        <text>a 2'-deoxyadenosine in DNA + S-adenosyl-L-methionine = an N(6)-methyl-2'-deoxyadenosine in DNA + S-adenosyl-L-homocysteine + H(+)</text>
        <dbReference type="Rhea" id="RHEA:15197"/>
        <dbReference type="Rhea" id="RHEA-COMP:12418"/>
        <dbReference type="Rhea" id="RHEA-COMP:12419"/>
        <dbReference type="ChEBI" id="CHEBI:15378"/>
        <dbReference type="ChEBI" id="CHEBI:57856"/>
        <dbReference type="ChEBI" id="CHEBI:59789"/>
        <dbReference type="ChEBI" id="CHEBI:90615"/>
        <dbReference type="ChEBI" id="CHEBI:90616"/>
        <dbReference type="EC" id="2.1.1.72"/>
    </reaction>
</comment>
<dbReference type="InterPro" id="IPR038333">
    <property type="entry name" value="T1MK-like_N_sf"/>
</dbReference>
<reference evidence="9 10" key="1">
    <citation type="journal article" date="2012" name="J. Bacteriol.">
        <title>Genome sequences of type strains of seven species of the marine bacterium Pseudoalteromonas.</title>
        <authorList>
            <person name="Xie B.B."/>
            <person name="Shu Y.L."/>
            <person name="Qin Q.L."/>
            <person name="Rong J.C."/>
            <person name="Zhang X.Y."/>
            <person name="Chen X.L."/>
            <person name="Shi M."/>
            <person name="He H.L."/>
            <person name="Zhou B.C."/>
            <person name="Zhang Y.Z."/>
        </authorList>
    </citation>
    <scope>NUCLEOTIDE SEQUENCE [LARGE SCALE GENOMIC DNA]</scope>
    <source>
        <strain evidence="9 10">A 37-1-2</strain>
    </source>
</reference>
<evidence type="ECO:0000256" key="4">
    <source>
        <dbReference type="ARBA" id="ARBA00022679"/>
    </source>
</evidence>
<feature type="domain" description="FRG" evidence="8">
    <location>
        <begin position="496"/>
        <end position="594"/>
    </location>
</feature>
<evidence type="ECO:0000256" key="1">
    <source>
        <dbReference type="ARBA" id="ARBA00006594"/>
    </source>
</evidence>
<dbReference type="Gene3D" id="3.40.50.150">
    <property type="entry name" value="Vaccinia Virus protein VP39"/>
    <property type="match status" value="1"/>
</dbReference>
<name>A0A290RXC9_9GAMM</name>
<protein>
    <recommendedName>
        <fullName evidence="2">site-specific DNA-methyltransferase (adenine-specific)</fullName>
        <ecNumber evidence="2">2.1.1.72</ecNumber>
    </recommendedName>
</protein>
<gene>
    <name evidence="9" type="primary">hsdM</name>
    <name evidence="9" type="ORF">PARC_a0300</name>
</gene>
<organism evidence="9 10">
    <name type="scientific">Pseudoalteromonas arctica A 37-1-2</name>
    <dbReference type="NCBI Taxonomy" id="1117313"/>
    <lineage>
        <taxon>Bacteria</taxon>
        <taxon>Pseudomonadati</taxon>
        <taxon>Pseudomonadota</taxon>
        <taxon>Gammaproteobacteria</taxon>
        <taxon>Alteromonadales</taxon>
        <taxon>Pseudoalteromonadaceae</taxon>
        <taxon>Pseudoalteromonas</taxon>
    </lineage>
</organism>
<dbReference type="GO" id="GO:0009007">
    <property type="term" value="F:site-specific DNA-methyltransferase (adenine-specific) activity"/>
    <property type="evidence" value="ECO:0007669"/>
    <property type="project" value="UniProtKB-EC"/>
</dbReference>
<dbReference type="GO" id="GO:0008170">
    <property type="term" value="F:N-methyltransferase activity"/>
    <property type="evidence" value="ECO:0007669"/>
    <property type="project" value="InterPro"/>
</dbReference>
<dbReference type="InterPro" id="IPR003356">
    <property type="entry name" value="DNA_methylase_A-5"/>
</dbReference>
<dbReference type="NCBIfam" id="TIGR00497">
    <property type="entry name" value="hsdM"/>
    <property type="match status" value="1"/>
</dbReference>
<dbReference type="GO" id="GO:0032259">
    <property type="term" value="P:methylation"/>
    <property type="evidence" value="ECO:0007669"/>
    <property type="project" value="UniProtKB-KW"/>
</dbReference>
<sequence length="700" mass="80111">MPQQHQQELKKQLWSMANSLRGSMSADDFRDYILGFIFYKYLSEKLNTYAEQLLDKNSVVFSELDETTVEDQKYLEIVQKAALDELGYFLKPSELFHSLANRGRKGEFILDETISVFKSIEQRTIGTDSFNDFNGVFDELDLTSHKLGKTSDARNKQITKVFDHLDNVNLHLEDSELDIQGSAYENLIAMFASSSGKKAGEFYTPKMISRLLAKLVTFNTPDINSVYDPTCGSGSLLLRVAKEANNPNIKLYGQEQNSNAHNLSRMNMIMHGIPYSNFNIKKGDTLEKPEHLEQRFNAVVAVPPFSVSWSRKTSFKSDPRFINYEQLAPRTKADFAFIQHMLYQLDDNGTMAIVVPHGVLFRGGAEGIIRKQLIKEFNYLDAVIGLPSNLFYGTSIPTCILVFKKNRINKKDILFLDASNDYHSTKANNSITEGTILNTLQTYAARNSVTLFSKAVSLGEIESNDFNLSITKYVTLYPTTEVKSFAELLSVFEKYNPKFTFFRGVVDKSFELRTTASRMNVKQDEIYKVEKAIFESFKQQAIPFLEFTPRDEWEWLALAQHHGLPTRLLDWSKNPLVSTYFAVEKELTKDAAIYVLTDRKEPFDTKDYSDPLELPNDEPVRRYIPPHLTGRIISQSGIFTVHNELNLPFYSGQIKKIIIPSRLKESFREQLYKFGVHKASIYPGLDGISDHIKWLETELK</sequence>
<comment type="similarity">
    <text evidence="1">Belongs to the N(4)/N(6)-methyltransferase family.</text>
</comment>
<dbReference type="Pfam" id="PF08867">
    <property type="entry name" value="FRG"/>
    <property type="match status" value="1"/>
</dbReference>